<reference evidence="1 2" key="1">
    <citation type="submission" date="2020-10" db="EMBL/GenBank/DDBJ databases">
        <title>Connecting structure to function with the recovery of over 1000 high-quality activated sludge metagenome-assembled genomes encoding full-length rRNA genes using long-read sequencing.</title>
        <authorList>
            <person name="Singleton C.M."/>
            <person name="Petriglieri F."/>
            <person name="Kristensen J.M."/>
            <person name="Kirkegaard R.H."/>
            <person name="Michaelsen T.Y."/>
            <person name="Andersen M.H."/>
            <person name="Karst S.M."/>
            <person name="Dueholm M.S."/>
            <person name="Nielsen P.H."/>
            <person name="Albertsen M."/>
        </authorList>
    </citation>
    <scope>NUCLEOTIDE SEQUENCE [LARGE SCALE GENOMIC DNA]</scope>
    <source>
        <strain evidence="1">EsbW_18-Q3-R4-48_BATAC.463</strain>
    </source>
</reference>
<dbReference type="EMBL" id="JADJMS010000051">
    <property type="protein sequence ID" value="MBK7417281.1"/>
    <property type="molecule type" value="Genomic_DNA"/>
</dbReference>
<protein>
    <submittedName>
        <fullName evidence="1">Uncharacterized protein</fullName>
    </submittedName>
</protein>
<gene>
    <name evidence="1" type="ORF">IPJ38_21500</name>
</gene>
<name>A0A935KEL2_9RHOO</name>
<evidence type="ECO:0000313" key="2">
    <source>
        <dbReference type="Proteomes" id="UP000739411"/>
    </source>
</evidence>
<proteinExistence type="predicted"/>
<accession>A0A935KEL2</accession>
<sequence>MFYLPPSQTPETRAVDAVIASGPGYLARQPANWYSTRPGRELAAIAIQRILRTTRGLLRMSWKNSARVCRIWKAVVLSQVGRRPPSHMPEALDW</sequence>
<comment type="caution">
    <text evidence="1">The sequence shown here is derived from an EMBL/GenBank/DDBJ whole genome shotgun (WGS) entry which is preliminary data.</text>
</comment>
<dbReference type="AlphaFoldDB" id="A0A935KEL2"/>
<organism evidence="1 2">
    <name type="scientific">Candidatus Dechloromonas phosphorivorans</name>
    <dbReference type="NCBI Taxonomy" id="2899244"/>
    <lineage>
        <taxon>Bacteria</taxon>
        <taxon>Pseudomonadati</taxon>
        <taxon>Pseudomonadota</taxon>
        <taxon>Betaproteobacteria</taxon>
        <taxon>Rhodocyclales</taxon>
        <taxon>Azonexaceae</taxon>
        <taxon>Dechloromonas</taxon>
    </lineage>
</organism>
<evidence type="ECO:0000313" key="1">
    <source>
        <dbReference type="EMBL" id="MBK7417281.1"/>
    </source>
</evidence>
<dbReference type="Proteomes" id="UP000739411">
    <property type="component" value="Unassembled WGS sequence"/>
</dbReference>